<dbReference type="Gene3D" id="1.10.1200.10">
    <property type="entry name" value="ACP-like"/>
    <property type="match status" value="1"/>
</dbReference>
<dbReference type="Pfam" id="PF00975">
    <property type="entry name" value="Thioesterase"/>
    <property type="match status" value="1"/>
</dbReference>
<dbReference type="PROSITE" id="PS00455">
    <property type="entry name" value="AMP_BINDING"/>
    <property type="match status" value="2"/>
</dbReference>
<feature type="region of interest" description="Disordered" evidence="3">
    <location>
        <begin position="1"/>
        <end position="30"/>
    </location>
</feature>
<dbReference type="InterPro" id="IPR025110">
    <property type="entry name" value="AMP-bd_C"/>
</dbReference>
<dbReference type="Gene3D" id="3.40.50.1820">
    <property type="entry name" value="alpha/beta hydrolase"/>
    <property type="match status" value="1"/>
</dbReference>
<dbReference type="InterPro" id="IPR042099">
    <property type="entry name" value="ANL_N_sf"/>
</dbReference>
<dbReference type="CDD" id="cd05930">
    <property type="entry name" value="A_NRPS"/>
    <property type="match status" value="1"/>
</dbReference>
<dbReference type="InterPro" id="IPR045851">
    <property type="entry name" value="AMP-bd_C_sf"/>
</dbReference>
<evidence type="ECO:0000313" key="5">
    <source>
        <dbReference type="EMBL" id="CAB4824306.1"/>
    </source>
</evidence>
<evidence type="ECO:0000256" key="3">
    <source>
        <dbReference type="SAM" id="MobiDB-lite"/>
    </source>
</evidence>
<evidence type="ECO:0000259" key="4">
    <source>
        <dbReference type="PROSITE" id="PS50075"/>
    </source>
</evidence>
<dbReference type="PANTHER" id="PTHR45527">
    <property type="entry name" value="NONRIBOSOMAL PEPTIDE SYNTHETASE"/>
    <property type="match status" value="1"/>
</dbReference>
<dbReference type="Pfam" id="PF00501">
    <property type="entry name" value="AMP-binding"/>
    <property type="match status" value="2"/>
</dbReference>
<dbReference type="Gene3D" id="3.30.300.30">
    <property type="match status" value="2"/>
</dbReference>
<dbReference type="Pfam" id="PF13193">
    <property type="entry name" value="AMP-binding_C"/>
    <property type="match status" value="2"/>
</dbReference>
<dbReference type="SUPFAM" id="SSF56801">
    <property type="entry name" value="Acetyl-CoA synthetase-like"/>
    <property type="match status" value="2"/>
</dbReference>
<dbReference type="InterPro" id="IPR020845">
    <property type="entry name" value="AMP-binding_CS"/>
</dbReference>
<name>A0A6J6ZV19_9ZZZZ</name>
<dbReference type="GO" id="GO:0043041">
    <property type="term" value="P:amino acid activation for nonribosomal peptide biosynthetic process"/>
    <property type="evidence" value="ECO:0007669"/>
    <property type="project" value="TreeGrafter"/>
</dbReference>
<accession>A0A6J6ZV19</accession>
<keyword evidence="1" id="KW-0596">Phosphopantetheine</keyword>
<dbReference type="PANTHER" id="PTHR45527:SF1">
    <property type="entry name" value="FATTY ACID SYNTHASE"/>
    <property type="match status" value="1"/>
</dbReference>
<dbReference type="Gene3D" id="3.40.50.12780">
    <property type="entry name" value="N-terminal domain of ligase-like"/>
    <property type="match status" value="2"/>
</dbReference>
<dbReference type="SUPFAM" id="SSF47336">
    <property type="entry name" value="ACP-like"/>
    <property type="match status" value="1"/>
</dbReference>
<dbReference type="InterPro" id="IPR009081">
    <property type="entry name" value="PP-bd_ACP"/>
</dbReference>
<dbReference type="GO" id="GO:0044550">
    <property type="term" value="P:secondary metabolite biosynthetic process"/>
    <property type="evidence" value="ECO:0007669"/>
    <property type="project" value="TreeGrafter"/>
</dbReference>
<reference evidence="5" key="1">
    <citation type="submission" date="2020-05" db="EMBL/GenBank/DDBJ databases">
        <authorList>
            <person name="Chiriac C."/>
            <person name="Salcher M."/>
            <person name="Ghai R."/>
            <person name="Kavagutti S V."/>
        </authorList>
    </citation>
    <scope>NUCLEOTIDE SEQUENCE</scope>
</reference>
<dbReference type="InterPro" id="IPR036736">
    <property type="entry name" value="ACP-like_sf"/>
</dbReference>
<organism evidence="5">
    <name type="scientific">freshwater metagenome</name>
    <dbReference type="NCBI Taxonomy" id="449393"/>
    <lineage>
        <taxon>unclassified sequences</taxon>
        <taxon>metagenomes</taxon>
        <taxon>ecological metagenomes</taxon>
    </lineage>
</organism>
<dbReference type="SUPFAM" id="SSF53474">
    <property type="entry name" value="alpha/beta-Hydrolases"/>
    <property type="match status" value="1"/>
</dbReference>
<dbReference type="InterPro" id="IPR020806">
    <property type="entry name" value="PKS_PP-bd"/>
</dbReference>
<dbReference type="SMART" id="SM00823">
    <property type="entry name" value="PKS_PP"/>
    <property type="match status" value="1"/>
</dbReference>
<dbReference type="GO" id="GO:0031177">
    <property type="term" value="F:phosphopantetheine binding"/>
    <property type="evidence" value="ECO:0007669"/>
    <property type="project" value="InterPro"/>
</dbReference>
<feature type="domain" description="Carrier" evidence="4">
    <location>
        <begin position="1088"/>
        <end position="1163"/>
    </location>
</feature>
<dbReference type="GO" id="GO:0005737">
    <property type="term" value="C:cytoplasm"/>
    <property type="evidence" value="ECO:0007669"/>
    <property type="project" value="TreeGrafter"/>
</dbReference>
<gene>
    <name evidence="5" type="ORF">UFOPK3139_00909</name>
</gene>
<dbReference type="InterPro" id="IPR029058">
    <property type="entry name" value="AB_hydrolase_fold"/>
</dbReference>
<dbReference type="InterPro" id="IPR000873">
    <property type="entry name" value="AMP-dep_synth/lig_dom"/>
</dbReference>
<proteinExistence type="predicted"/>
<evidence type="ECO:0000256" key="1">
    <source>
        <dbReference type="ARBA" id="ARBA00022450"/>
    </source>
</evidence>
<dbReference type="EMBL" id="CAFABA010000027">
    <property type="protein sequence ID" value="CAB4824306.1"/>
    <property type="molecule type" value="Genomic_DNA"/>
</dbReference>
<keyword evidence="2" id="KW-0597">Phosphoprotein</keyword>
<dbReference type="Pfam" id="PF00550">
    <property type="entry name" value="PP-binding"/>
    <property type="match status" value="1"/>
</dbReference>
<sequence length="1471" mass="157956">MDAEVGAKPTGMGRAAYPDSPTAPLPEPPERDVLAALARQVDESPNQPAVDDGAVVLSYRDLWARAGRLAEHLAAAGVATEDRVVIAGPRSAAWVVGFLGALRAGAVAVPVSTVFPPQRCAKMALESGAGHAIVVGDEPDWAGSLRTISIRADATPRITDLPRASPAPQGEHATIYFTSGSTGPPKAVLGTHVGLASASAAWSRTTFALSTTDRISLVTNIGFVGTLRSVFGTLTSGATLCIAPDLLLPEQAIAWVAEARCTVLTTTATTVRTWLAERDPDTPRPTLRWTFFGGEPLPDTLVQAWRAVIAGSGRVANFWGATETGGARAWYEVPDPPHPGIQPLLHPLTGTQLLILDEGGAALCDVDQPGELAVRARDLPVGYANDPEATARCFVANPFTHRHDDRIVLSGDRAIRRADGLIEILGRADDQVKLGGLRIDSGEVAGVLRAHPDVREAHVLPHLAADDTMELLAFVVLDGSRPVDLAMLRDDLRRRCAQALPLKAVPRRFEILERLPMNAVGKLDRRALLALVDEPAARLDPRPDPTLALPEPPDATLLDEIEQHVLDRPDHVALDDGITTATFDELWSRAGALAGRLAGTGVTTGTPVLVWGPRSSAFATAMLAVLRAGGVVVPCATMLPDARCATMARELGATHAIVIGQTPDWARDLTRLEIDGDAVPRHDGPVATPAAPGPHAYVFFTSGTTGTPKAVLGRHASLAEYLRWWRDAFAVTRDDRVSMATSTAFDVTLRNVFGPLVAGATVCVAPDGLLPEDGLAWLAAAQVSVLHVTPSLAASWLDEAGTSAPHNSALHNSALHNSALHNSALRWTLFAGEMLTDTLASRWRAAQPGAMGNMYGPTETTMSRCLYVVPERPSVGPQPVGTPLPGSQTLVVDATGALCEIGVPGEVLIRTRAGTAGYANNVAEQAFRFVPNPFTDDPDDIVYRTGDRGIYLPDGHLQLVGRVDDQVKIGGVRVEPAEVTAVLVRHDDVRAVHVQARLAPDRDPELVAFVVSDVPPTERTACVARLRRHCGGLLAPAAMPRRFEFVDRLPMTTNGKVDRAALLALLDAPSPLDITPEFDLDAPSPLDITPEFDLDALVGVWREALRRDDINAETNFFDMGGSSIQAARLFAAIERRTGVRLGLAVLFDAPTVRALAHELRDARSVRIDETTAVGEVDARTTLAASRDEALLVTLRAGDVSRRTPLYCVHPAGGQLFAYAALLPELPVDQPVIGIREYGWGDPTRRLPTIEAYAARYVDEVQRHQPTGAIALAGYSLGGLLAYEMARLFAASGRRVEVVLLLDAVPAAAADKRAHQVESSLSKLRRRLARDGATGVARGIGRLVRRRWQRWYQHPAEARRAQRALRAATRAGVEPDLLLLGLLSEHFGHGLRLAYRPERYDGRVVHCHATGVDPDFPLGDYRYRWRRVVDDLTMVEVPGNHSREGSMFTPPHVEVLGARVSEVLDTILKGDR</sequence>
<protein>
    <submittedName>
        <fullName evidence="5">Unannotated protein</fullName>
    </submittedName>
</protein>
<dbReference type="PROSITE" id="PS50075">
    <property type="entry name" value="CARRIER"/>
    <property type="match status" value="1"/>
</dbReference>
<evidence type="ECO:0000256" key="2">
    <source>
        <dbReference type="ARBA" id="ARBA00022553"/>
    </source>
</evidence>
<dbReference type="InterPro" id="IPR001031">
    <property type="entry name" value="Thioesterase"/>
</dbReference>